<sequence length="165" mass="18016">MWCRSEICFISLLPARLQKMPRLTRFTIVPSMSRCQTFISRMRPKHTAPKVATAILGVLEPGFFVGSVVRPSNEELFSIIADSTGTVFRCIDDDDDEWDGEATSEAMGSTVVVVKIVADQIKNSDFEPVTKACLSVASLACTGTDLDCSFYGLVACVGKVVQPKK</sequence>
<organism evidence="1 2">
    <name type="scientific">Lasiosphaeris hirsuta</name>
    <dbReference type="NCBI Taxonomy" id="260670"/>
    <lineage>
        <taxon>Eukaryota</taxon>
        <taxon>Fungi</taxon>
        <taxon>Dikarya</taxon>
        <taxon>Ascomycota</taxon>
        <taxon>Pezizomycotina</taxon>
        <taxon>Sordariomycetes</taxon>
        <taxon>Sordariomycetidae</taxon>
        <taxon>Sordariales</taxon>
        <taxon>Lasiosphaeriaceae</taxon>
        <taxon>Lasiosphaeris</taxon>
    </lineage>
</organism>
<evidence type="ECO:0000313" key="2">
    <source>
        <dbReference type="Proteomes" id="UP001172102"/>
    </source>
</evidence>
<keyword evidence="2" id="KW-1185">Reference proteome</keyword>
<protein>
    <submittedName>
        <fullName evidence="1">Uncharacterized protein</fullName>
    </submittedName>
</protein>
<proteinExistence type="predicted"/>
<evidence type="ECO:0000313" key="1">
    <source>
        <dbReference type="EMBL" id="KAK0725280.1"/>
    </source>
</evidence>
<gene>
    <name evidence="1" type="ORF">B0H67DRAFT_680687</name>
</gene>
<reference evidence="1" key="1">
    <citation type="submission" date="2023-06" db="EMBL/GenBank/DDBJ databases">
        <title>Genome-scale phylogeny and comparative genomics of the fungal order Sordariales.</title>
        <authorList>
            <consortium name="Lawrence Berkeley National Laboratory"/>
            <person name="Hensen N."/>
            <person name="Bonometti L."/>
            <person name="Westerberg I."/>
            <person name="Brannstrom I.O."/>
            <person name="Guillou S."/>
            <person name="Cros-Aarteil S."/>
            <person name="Calhoun S."/>
            <person name="Haridas S."/>
            <person name="Kuo A."/>
            <person name="Mondo S."/>
            <person name="Pangilinan J."/>
            <person name="Riley R."/>
            <person name="Labutti K."/>
            <person name="Andreopoulos B."/>
            <person name="Lipzen A."/>
            <person name="Chen C."/>
            <person name="Yanf M."/>
            <person name="Daum C."/>
            <person name="Ng V."/>
            <person name="Clum A."/>
            <person name="Steindorff A."/>
            <person name="Ohm R."/>
            <person name="Martin F."/>
            <person name="Silar P."/>
            <person name="Natvig D."/>
            <person name="Lalanne C."/>
            <person name="Gautier V."/>
            <person name="Ament-Velasquez S.L."/>
            <person name="Kruys A."/>
            <person name="Hutchinson M.I."/>
            <person name="Powell A.J."/>
            <person name="Barry K."/>
            <person name="Miller A.N."/>
            <person name="Grigoriev I.V."/>
            <person name="Debuchy R."/>
            <person name="Gladieux P."/>
            <person name="Thoren M.H."/>
            <person name="Johannesson H."/>
        </authorList>
    </citation>
    <scope>NUCLEOTIDE SEQUENCE</scope>
    <source>
        <strain evidence="1">SMH4607-1</strain>
    </source>
</reference>
<dbReference type="EMBL" id="JAUKUA010000002">
    <property type="protein sequence ID" value="KAK0725280.1"/>
    <property type="molecule type" value="Genomic_DNA"/>
</dbReference>
<dbReference type="Proteomes" id="UP001172102">
    <property type="component" value="Unassembled WGS sequence"/>
</dbReference>
<comment type="caution">
    <text evidence="1">The sequence shown here is derived from an EMBL/GenBank/DDBJ whole genome shotgun (WGS) entry which is preliminary data.</text>
</comment>
<accession>A0AA40B0A9</accession>
<name>A0AA40B0A9_9PEZI</name>
<dbReference type="AlphaFoldDB" id="A0AA40B0A9"/>